<keyword evidence="13" id="KW-1185">Reference proteome</keyword>
<comment type="subcellular location">
    <subcellularLocation>
        <location evidence="1">Membrane</location>
        <topology evidence="1">Multi-pass membrane protein</topology>
    </subcellularLocation>
</comment>
<keyword evidence="2 9" id="KW-0812">Transmembrane</keyword>
<name>A0A834VB93_SARSC</name>
<dbReference type="SUPFAM" id="SSF57850">
    <property type="entry name" value="RING/U-box"/>
    <property type="match status" value="1"/>
</dbReference>
<dbReference type="EnsemblMetazoa" id="SSS_1833s_mrna">
    <property type="protein sequence ID" value="KAF7491172.1"/>
    <property type="gene ID" value="SSS_1833"/>
</dbReference>
<reference evidence="12" key="3">
    <citation type="submission" date="2022-06" db="UniProtKB">
        <authorList>
            <consortium name="EnsemblMetazoa"/>
        </authorList>
    </citation>
    <scope>IDENTIFICATION</scope>
</reference>
<dbReference type="GO" id="GO:0016020">
    <property type="term" value="C:membrane"/>
    <property type="evidence" value="ECO:0007669"/>
    <property type="project" value="UniProtKB-SubCell"/>
</dbReference>
<reference evidence="13" key="1">
    <citation type="journal article" date="2020" name="PLoS Negl. Trop. Dis.">
        <title>High-quality nuclear genome for Sarcoptes scabiei-A critical resource for a neglected parasite.</title>
        <authorList>
            <person name="Korhonen P.K."/>
            <person name="Gasser R.B."/>
            <person name="Ma G."/>
            <person name="Wang T."/>
            <person name="Stroehlein A.J."/>
            <person name="Young N.D."/>
            <person name="Ang C.S."/>
            <person name="Fernando D.D."/>
            <person name="Lu H.C."/>
            <person name="Taylor S."/>
            <person name="Reynolds S.L."/>
            <person name="Mofiz E."/>
            <person name="Najaraj S.H."/>
            <person name="Gowda H."/>
            <person name="Madugundu A."/>
            <person name="Renuse S."/>
            <person name="Holt D."/>
            <person name="Pandey A."/>
            <person name="Papenfuss A.T."/>
            <person name="Fischer K."/>
        </authorList>
    </citation>
    <scope>NUCLEOTIDE SEQUENCE [LARGE SCALE GENOMIC DNA]</scope>
</reference>
<dbReference type="PANTHER" id="PTHR22763:SF191">
    <property type="entry name" value="RING FINGER PROTEIN 145 HOMOLOG"/>
    <property type="match status" value="1"/>
</dbReference>
<evidence type="ECO:0000256" key="5">
    <source>
        <dbReference type="ARBA" id="ARBA00022833"/>
    </source>
</evidence>
<evidence type="ECO:0000256" key="4">
    <source>
        <dbReference type="ARBA" id="ARBA00022771"/>
    </source>
</evidence>
<keyword evidence="7 9" id="KW-0472">Membrane</keyword>
<organism evidence="11">
    <name type="scientific">Sarcoptes scabiei</name>
    <name type="common">Itch mite</name>
    <name type="synonym">Acarus scabiei</name>
    <dbReference type="NCBI Taxonomy" id="52283"/>
    <lineage>
        <taxon>Eukaryota</taxon>
        <taxon>Metazoa</taxon>
        <taxon>Ecdysozoa</taxon>
        <taxon>Arthropoda</taxon>
        <taxon>Chelicerata</taxon>
        <taxon>Arachnida</taxon>
        <taxon>Acari</taxon>
        <taxon>Acariformes</taxon>
        <taxon>Sarcoptiformes</taxon>
        <taxon>Astigmata</taxon>
        <taxon>Psoroptidia</taxon>
        <taxon>Sarcoptoidea</taxon>
        <taxon>Sarcoptidae</taxon>
        <taxon>Sarcoptinae</taxon>
        <taxon>Sarcoptes</taxon>
    </lineage>
</organism>
<dbReference type="Proteomes" id="UP000070412">
    <property type="component" value="Unassembled WGS sequence"/>
</dbReference>
<dbReference type="GO" id="GO:0012505">
    <property type="term" value="C:endomembrane system"/>
    <property type="evidence" value="ECO:0007669"/>
    <property type="project" value="TreeGrafter"/>
</dbReference>
<feature type="transmembrane region" description="Helical" evidence="9">
    <location>
        <begin position="365"/>
        <end position="387"/>
    </location>
</feature>
<dbReference type="InterPro" id="IPR013083">
    <property type="entry name" value="Znf_RING/FYVE/PHD"/>
</dbReference>
<evidence type="ECO:0000259" key="10">
    <source>
        <dbReference type="PROSITE" id="PS50089"/>
    </source>
</evidence>
<dbReference type="Gene3D" id="3.30.40.10">
    <property type="entry name" value="Zinc/RING finger domain, C3HC4 (zinc finger)"/>
    <property type="match status" value="1"/>
</dbReference>
<dbReference type="EMBL" id="WVUK01000060">
    <property type="protein sequence ID" value="KAF7491172.1"/>
    <property type="molecule type" value="Genomic_DNA"/>
</dbReference>
<dbReference type="GO" id="GO:0043161">
    <property type="term" value="P:proteasome-mediated ubiquitin-dependent protein catabolic process"/>
    <property type="evidence" value="ECO:0007669"/>
    <property type="project" value="TreeGrafter"/>
</dbReference>
<evidence type="ECO:0000256" key="2">
    <source>
        <dbReference type="ARBA" id="ARBA00022692"/>
    </source>
</evidence>
<dbReference type="InterPro" id="IPR001841">
    <property type="entry name" value="Znf_RING"/>
</dbReference>
<reference evidence="11" key="2">
    <citation type="submission" date="2020-01" db="EMBL/GenBank/DDBJ databases">
        <authorList>
            <person name="Korhonen P.K.K."/>
            <person name="Guangxu M.G."/>
            <person name="Wang T.W."/>
            <person name="Stroehlein A.J.S."/>
            <person name="Young N.D."/>
            <person name="Ang C.-S.A."/>
            <person name="Fernando D.W.F."/>
            <person name="Lu H.L."/>
            <person name="Taylor S.T."/>
            <person name="Ehtesham M.E.M."/>
            <person name="Najaraj S.H.N."/>
            <person name="Harsha G.H.G."/>
            <person name="Madugundu A.M."/>
            <person name="Renuse S.R."/>
            <person name="Holt D.H."/>
            <person name="Pandey A.P."/>
            <person name="Papenfuss A.P."/>
            <person name="Gasser R.B.G."/>
            <person name="Fischer K.F."/>
        </authorList>
    </citation>
    <scope>NUCLEOTIDE SEQUENCE</scope>
    <source>
        <strain evidence="11">SSS_KF_BRIS2020</strain>
    </source>
</reference>
<evidence type="ECO:0000256" key="7">
    <source>
        <dbReference type="ARBA" id="ARBA00023136"/>
    </source>
</evidence>
<sequence>MASNFKQPSILLNHWSMIWYKNREKIHSAFHELLRVPGLFLIDLYCQNFLQIWSRDNPNGWLFMLSHFALINGFLFLLLPLSYLQQYYMHMICWASFIQLQKAPSHIDILIQSMQPNIDPEIQSIEINHISFDIGKIKSILFFIVHFAFDLLIILSMKVSTRLIQLDLIGYAYFVYRNTIFQSESNDLFSIINLSSNAIFILSYIYYLSKNFFPLLNDFNFFVTRIFEALMNEEFAILGLRLIGHVFVPGHFLLFWALTFMEKLYTKSSDVNDEEQGNIYFLLKIFSSIFISPISLLSTSITVAYVSCFILTIIRLYLWGCQNANNNLVTSNQNNRRNNGWEEGVTTLFLTSLTALTSMNENAKIAILLIISFVIISSLLQSILEISEPAILSLNFNHNINYLHHIKILLLCIFLFIFPIYVTYVYAQIFPINFWISIVFSTSLMISARVLDLLIVHCLFWWDSCQEKPNEFIDDIIYFSRSFTKILEFLISVSLVFVGIWEAWNNQSNIINVTILAMHCYFNIWRRILQCMRIIEANKIASKLKKATVEEIDKNDDRCSICYMEMQSTNQHISITDCNHLFHRSCIKKWLAIQNKCPLCASEIIGTQN</sequence>
<proteinExistence type="predicted"/>
<evidence type="ECO:0000256" key="8">
    <source>
        <dbReference type="PROSITE-ProRule" id="PRU00175"/>
    </source>
</evidence>
<protein>
    <submittedName>
        <fullName evidence="11">RING finger -like protein</fullName>
    </submittedName>
</protein>
<evidence type="ECO:0000256" key="1">
    <source>
        <dbReference type="ARBA" id="ARBA00004141"/>
    </source>
</evidence>
<dbReference type="GO" id="GO:0008270">
    <property type="term" value="F:zinc ion binding"/>
    <property type="evidence" value="ECO:0007669"/>
    <property type="project" value="UniProtKB-KW"/>
</dbReference>
<evidence type="ECO:0000313" key="11">
    <source>
        <dbReference type="EMBL" id="KAF7491172.1"/>
    </source>
</evidence>
<feature type="transmembrane region" description="Helical" evidence="9">
    <location>
        <begin position="435"/>
        <end position="462"/>
    </location>
</feature>
<feature type="transmembrane region" description="Helical" evidence="9">
    <location>
        <begin position="60"/>
        <end position="81"/>
    </location>
</feature>
<dbReference type="OrthoDB" id="4348522at2759"/>
<keyword evidence="5" id="KW-0862">Zinc</keyword>
<dbReference type="InterPro" id="IPR025754">
    <property type="entry name" value="TRC8_N_dom"/>
</dbReference>
<keyword evidence="3" id="KW-0479">Metal-binding</keyword>
<evidence type="ECO:0000313" key="13">
    <source>
        <dbReference type="Proteomes" id="UP000070412"/>
    </source>
</evidence>
<dbReference type="Pfam" id="PF13705">
    <property type="entry name" value="TRC8_N"/>
    <property type="match status" value="1"/>
</dbReference>
<feature type="transmembrane region" description="Helical" evidence="9">
    <location>
        <begin position="140"/>
        <end position="157"/>
    </location>
</feature>
<dbReference type="Pfam" id="PF13639">
    <property type="entry name" value="zf-RING_2"/>
    <property type="match status" value="1"/>
</dbReference>
<dbReference type="InterPro" id="IPR050731">
    <property type="entry name" value="HRD1_E3_ubiq-ligases"/>
</dbReference>
<evidence type="ECO:0000256" key="6">
    <source>
        <dbReference type="ARBA" id="ARBA00022989"/>
    </source>
</evidence>
<dbReference type="GO" id="GO:0036503">
    <property type="term" value="P:ERAD pathway"/>
    <property type="evidence" value="ECO:0007669"/>
    <property type="project" value="TreeGrafter"/>
</dbReference>
<feature type="transmembrane region" description="Helical" evidence="9">
    <location>
        <begin position="188"/>
        <end position="207"/>
    </location>
</feature>
<feature type="transmembrane region" description="Helical" evidence="9">
    <location>
        <begin position="408"/>
        <end position="429"/>
    </location>
</feature>
<dbReference type="SMART" id="SM00184">
    <property type="entry name" value="RING"/>
    <property type="match status" value="1"/>
</dbReference>
<dbReference type="GO" id="GO:0061630">
    <property type="term" value="F:ubiquitin protein ligase activity"/>
    <property type="evidence" value="ECO:0007669"/>
    <property type="project" value="TreeGrafter"/>
</dbReference>
<dbReference type="PROSITE" id="PS50089">
    <property type="entry name" value="ZF_RING_2"/>
    <property type="match status" value="1"/>
</dbReference>
<accession>A0A834VB93</accession>
<feature type="transmembrane region" description="Helical" evidence="9">
    <location>
        <begin position="235"/>
        <end position="258"/>
    </location>
</feature>
<evidence type="ECO:0000256" key="3">
    <source>
        <dbReference type="ARBA" id="ARBA00022723"/>
    </source>
</evidence>
<feature type="domain" description="RING-type" evidence="10">
    <location>
        <begin position="559"/>
        <end position="600"/>
    </location>
</feature>
<evidence type="ECO:0000256" key="9">
    <source>
        <dbReference type="SAM" id="Phobius"/>
    </source>
</evidence>
<evidence type="ECO:0000313" key="12">
    <source>
        <dbReference type="EnsemblMetazoa" id="KAF7491172.1"/>
    </source>
</evidence>
<keyword evidence="6 9" id="KW-1133">Transmembrane helix</keyword>
<keyword evidence="4 8" id="KW-0863">Zinc-finger</keyword>
<dbReference type="PANTHER" id="PTHR22763">
    <property type="entry name" value="RING ZINC FINGER PROTEIN"/>
    <property type="match status" value="1"/>
</dbReference>
<gene>
    <name evidence="11" type="ORF">SSS_1833</name>
</gene>
<dbReference type="AlphaFoldDB" id="A0A834VB93"/>